<gene>
    <name evidence="2" type="ORF">PVL29_001122</name>
</gene>
<name>A0AA39AM06_VITRO</name>
<protein>
    <submittedName>
        <fullName evidence="2">Uncharacterized protein</fullName>
    </submittedName>
</protein>
<dbReference type="Proteomes" id="UP001168098">
    <property type="component" value="Unassembled WGS sequence"/>
</dbReference>
<proteinExistence type="predicted"/>
<accession>A0AA39AM06</accession>
<feature type="region of interest" description="Disordered" evidence="1">
    <location>
        <begin position="1"/>
        <end position="38"/>
    </location>
</feature>
<evidence type="ECO:0000256" key="1">
    <source>
        <dbReference type="SAM" id="MobiDB-lite"/>
    </source>
</evidence>
<keyword evidence="3" id="KW-1185">Reference proteome</keyword>
<organism evidence="2 3">
    <name type="scientific">Vitis rotundifolia</name>
    <name type="common">Muscadine grape</name>
    <dbReference type="NCBI Taxonomy" id="103349"/>
    <lineage>
        <taxon>Eukaryota</taxon>
        <taxon>Viridiplantae</taxon>
        <taxon>Streptophyta</taxon>
        <taxon>Embryophyta</taxon>
        <taxon>Tracheophyta</taxon>
        <taxon>Spermatophyta</taxon>
        <taxon>Magnoliopsida</taxon>
        <taxon>eudicotyledons</taxon>
        <taxon>Gunneridae</taxon>
        <taxon>Pentapetalae</taxon>
        <taxon>rosids</taxon>
        <taxon>Vitales</taxon>
        <taxon>Vitaceae</taxon>
        <taxon>Viteae</taxon>
        <taxon>Vitis</taxon>
    </lineage>
</organism>
<dbReference type="AlphaFoldDB" id="A0AA39AM06"/>
<reference evidence="2 3" key="1">
    <citation type="journal article" date="2023" name="BMC Biotechnol.">
        <title>Vitis rotundifolia cv Carlos genome sequencing.</title>
        <authorList>
            <person name="Huff M."/>
            <person name="Hulse-Kemp A."/>
            <person name="Scheffler B."/>
            <person name="Youngblood R."/>
            <person name="Simpson S."/>
            <person name="Babiker E."/>
            <person name="Staton M."/>
        </authorList>
    </citation>
    <scope>NUCLEOTIDE SEQUENCE [LARGE SCALE GENOMIC DNA]</scope>
    <source>
        <tissue evidence="2">Leaf</tissue>
    </source>
</reference>
<evidence type="ECO:0000313" key="2">
    <source>
        <dbReference type="EMBL" id="KAJ9709490.1"/>
    </source>
</evidence>
<dbReference type="EMBL" id="JARBHA010000001">
    <property type="protein sequence ID" value="KAJ9709490.1"/>
    <property type="molecule type" value="Genomic_DNA"/>
</dbReference>
<evidence type="ECO:0000313" key="3">
    <source>
        <dbReference type="Proteomes" id="UP001168098"/>
    </source>
</evidence>
<comment type="caution">
    <text evidence="2">The sequence shown here is derived from an EMBL/GenBank/DDBJ whole genome shotgun (WGS) entry which is preliminary data.</text>
</comment>
<sequence length="156" mass="17679">MASNLRVRFRERQRKHMSESITVNPTPSKRACPKPAPTPMPVLVPPATIATATPKSDEKLPFVDDIAYHEPRIPFYMASSHSCPKPTYVPSRKEVSKLLRQIPFFIKKETPIQNMGVLFPTIQRIPVEIDNDPNQSFTAQFSYGTPDSIISRIMPM</sequence>